<dbReference type="GO" id="GO:0022857">
    <property type="term" value="F:transmembrane transporter activity"/>
    <property type="evidence" value="ECO:0007669"/>
    <property type="project" value="InterPro"/>
</dbReference>
<reference evidence="7" key="1">
    <citation type="submission" date="2021-08" db="EMBL/GenBank/DDBJ databases">
        <title>Hoeflea bacterium WL0058 sp. nov., isolated from the sediment.</title>
        <authorList>
            <person name="Wang L."/>
            <person name="Zhang D."/>
        </authorList>
    </citation>
    <scope>NUCLEOTIDE SEQUENCE</scope>
    <source>
        <strain evidence="7">WL0058</strain>
    </source>
</reference>
<keyword evidence="8" id="KW-1185">Reference proteome</keyword>
<evidence type="ECO:0000256" key="3">
    <source>
        <dbReference type="ARBA" id="ARBA00022692"/>
    </source>
</evidence>
<dbReference type="AlphaFoldDB" id="A0AAE2ZN10"/>
<organism evidence="7 8">
    <name type="scientific">Flavimaribacter sediminis</name>
    <dbReference type="NCBI Taxonomy" id="2865987"/>
    <lineage>
        <taxon>Bacteria</taxon>
        <taxon>Pseudomonadati</taxon>
        <taxon>Pseudomonadota</taxon>
        <taxon>Alphaproteobacteria</taxon>
        <taxon>Hyphomicrobiales</taxon>
        <taxon>Rhizobiaceae</taxon>
        <taxon>Flavimaribacter</taxon>
    </lineage>
</organism>
<feature type="transmembrane region" description="Helical" evidence="6">
    <location>
        <begin position="276"/>
        <end position="293"/>
    </location>
</feature>
<evidence type="ECO:0000256" key="6">
    <source>
        <dbReference type="SAM" id="Phobius"/>
    </source>
</evidence>
<feature type="transmembrane region" description="Helical" evidence="6">
    <location>
        <begin position="67"/>
        <end position="86"/>
    </location>
</feature>
<keyword evidence="4 6" id="KW-1133">Transmembrane helix</keyword>
<keyword evidence="3 6" id="KW-0812">Transmembrane</keyword>
<feature type="transmembrane region" description="Helical" evidence="6">
    <location>
        <begin position="41"/>
        <end position="61"/>
    </location>
</feature>
<dbReference type="RefSeq" id="WP_220230655.1">
    <property type="nucleotide sequence ID" value="NZ_JAICBX010000005.1"/>
</dbReference>
<feature type="transmembrane region" description="Helical" evidence="6">
    <location>
        <begin position="232"/>
        <end position="255"/>
    </location>
</feature>
<feature type="transmembrane region" description="Helical" evidence="6">
    <location>
        <begin position="197"/>
        <end position="220"/>
    </location>
</feature>
<gene>
    <name evidence="7" type="ORF">K1W69_22175</name>
</gene>
<keyword evidence="2" id="KW-1003">Cell membrane</keyword>
<feature type="transmembrane region" description="Helical" evidence="6">
    <location>
        <begin position="145"/>
        <end position="167"/>
    </location>
</feature>
<dbReference type="GO" id="GO:0005886">
    <property type="term" value="C:plasma membrane"/>
    <property type="evidence" value="ECO:0007669"/>
    <property type="project" value="UniProtKB-SubCell"/>
</dbReference>
<feature type="transmembrane region" description="Helical" evidence="6">
    <location>
        <begin position="93"/>
        <end position="111"/>
    </location>
</feature>
<evidence type="ECO:0000313" key="8">
    <source>
        <dbReference type="Proteomes" id="UP001196509"/>
    </source>
</evidence>
<dbReference type="InterPro" id="IPR001851">
    <property type="entry name" value="ABC_transp_permease"/>
</dbReference>
<comment type="subcellular location">
    <subcellularLocation>
        <location evidence="1">Cell membrane</location>
        <topology evidence="1">Multi-pass membrane protein</topology>
    </subcellularLocation>
</comment>
<evidence type="ECO:0000256" key="2">
    <source>
        <dbReference type="ARBA" id="ARBA00022475"/>
    </source>
</evidence>
<accession>A0AAE2ZN10</accession>
<evidence type="ECO:0000256" key="4">
    <source>
        <dbReference type="ARBA" id="ARBA00022989"/>
    </source>
</evidence>
<proteinExistence type="predicted"/>
<dbReference type="Pfam" id="PF02653">
    <property type="entry name" value="BPD_transp_2"/>
    <property type="match status" value="1"/>
</dbReference>
<dbReference type="CDD" id="cd06580">
    <property type="entry name" value="TM_PBP1_transp_TpRbsC_like"/>
    <property type="match status" value="1"/>
</dbReference>
<feature type="transmembrane region" description="Helical" evidence="6">
    <location>
        <begin position="6"/>
        <end position="29"/>
    </location>
</feature>
<dbReference type="EMBL" id="JAICBX010000005">
    <property type="protein sequence ID" value="MBW8639919.1"/>
    <property type="molecule type" value="Genomic_DNA"/>
</dbReference>
<sequence length="307" mass="31708">MNWHDLLFWEVVLAGAVRLATPLIFAALGEMLTERSGLINLGVNGIMTAGAFAAVVGSSMFGWTGGLLAAAIVGGLYGLLIALSVIKGGANQIIVGIAIAFVGTGLTDYLFKIWQPSGQSAMFVPLVPTLKIPGLAELPFFGQLLFSHTLLTYAALALLAGVSFYMARTRGGLRLRAVGDDPEGASLQGIRADRIRMAAVIVGGVLMGIGGAAITIGFLGSFTSGVVAGRGYVALAVVIIGRWTPAGALVGALLFAFFDSLSLRSESGFAGVPTELFYMLPYAATLFVLVLSARGKAGPRALGREPG</sequence>
<comment type="caution">
    <text evidence="7">The sequence shown here is derived from an EMBL/GenBank/DDBJ whole genome shotgun (WGS) entry which is preliminary data.</text>
</comment>
<dbReference type="PANTHER" id="PTHR43370:SF2">
    <property type="entry name" value="ABC TRANSPORTER PERMEASE PROTEIN"/>
    <property type="match status" value="1"/>
</dbReference>
<protein>
    <submittedName>
        <fullName evidence="7">ABC transporter permease</fullName>
    </submittedName>
</protein>
<dbReference type="PANTHER" id="PTHR43370">
    <property type="entry name" value="SUGAR ABC TRANSPORTER INTEGRAL MEMBRANE PROTEIN-RELATED"/>
    <property type="match status" value="1"/>
</dbReference>
<name>A0AAE2ZN10_9HYPH</name>
<evidence type="ECO:0000256" key="1">
    <source>
        <dbReference type="ARBA" id="ARBA00004651"/>
    </source>
</evidence>
<dbReference type="Proteomes" id="UP001196509">
    <property type="component" value="Unassembled WGS sequence"/>
</dbReference>
<evidence type="ECO:0000313" key="7">
    <source>
        <dbReference type="EMBL" id="MBW8639919.1"/>
    </source>
</evidence>
<keyword evidence="5 6" id="KW-0472">Membrane</keyword>
<evidence type="ECO:0000256" key="5">
    <source>
        <dbReference type="ARBA" id="ARBA00023136"/>
    </source>
</evidence>